<organism evidence="4 5">
    <name type="scientific">Morus notabilis</name>
    <dbReference type="NCBI Taxonomy" id="981085"/>
    <lineage>
        <taxon>Eukaryota</taxon>
        <taxon>Viridiplantae</taxon>
        <taxon>Streptophyta</taxon>
        <taxon>Embryophyta</taxon>
        <taxon>Tracheophyta</taxon>
        <taxon>Spermatophyta</taxon>
        <taxon>Magnoliopsida</taxon>
        <taxon>eudicotyledons</taxon>
        <taxon>Gunneridae</taxon>
        <taxon>Pentapetalae</taxon>
        <taxon>rosids</taxon>
        <taxon>fabids</taxon>
        <taxon>Rosales</taxon>
        <taxon>Moraceae</taxon>
        <taxon>Moreae</taxon>
        <taxon>Morus</taxon>
    </lineage>
</organism>
<dbReference type="GO" id="GO:0005840">
    <property type="term" value="C:ribosome"/>
    <property type="evidence" value="ECO:0007669"/>
    <property type="project" value="UniProtKB-KW"/>
</dbReference>
<dbReference type="GO" id="GO:1990904">
    <property type="term" value="C:ribonucleoprotein complex"/>
    <property type="evidence" value="ECO:0007669"/>
    <property type="project" value="UniProtKB-KW"/>
</dbReference>
<dbReference type="Proteomes" id="UP000030645">
    <property type="component" value="Unassembled WGS sequence"/>
</dbReference>
<protein>
    <submittedName>
        <fullName evidence="4">30S ribosomal protein S11</fullName>
    </submittedName>
</protein>
<keyword evidence="5" id="KW-1185">Reference proteome</keyword>
<dbReference type="InterPro" id="IPR001971">
    <property type="entry name" value="Ribosomal_uS11"/>
</dbReference>
<dbReference type="KEGG" id="mnt:21385520"/>
<dbReference type="InterPro" id="IPR036967">
    <property type="entry name" value="Ribosomal_uS11_sf"/>
</dbReference>
<dbReference type="eggNOG" id="ENOG502RZ9G">
    <property type="taxonomic scope" value="Eukaryota"/>
</dbReference>
<name>W9RYE9_9ROSA</name>
<dbReference type="HAMAP" id="MF_01310">
    <property type="entry name" value="Ribosomal_uS11"/>
    <property type="match status" value="1"/>
</dbReference>
<comment type="similarity">
    <text evidence="1">Belongs to the universal ribosomal protein uS11 family.</text>
</comment>
<reference evidence="5" key="1">
    <citation type="submission" date="2013-01" db="EMBL/GenBank/DDBJ databases">
        <title>Draft Genome Sequence of a Mulberry Tree, Morus notabilis C.K. Schneid.</title>
        <authorList>
            <person name="He N."/>
            <person name="Zhao S."/>
        </authorList>
    </citation>
    <scope>NUCLEOTIDE SEQUENCE</scope>
</reference>
<accession>W9RYE9</accession>
<dbReference type="GO" id="GO:0003735">
    <property type="term" value="F:structural constituent of ribosome"/>
    <property type="evidence" value="ECO:0007669"/>
    <property type="project" value="InterPro"/>
</dbReference>
<keyword evidence="2 4" id="KW-0689">Ribosomal protein</keyword>
<dbReference type="EMBL" id="KE345390">
    <property type="protein sequence ID" value="EXC03781.1"/>
    <property type="molecule type" value="Genomic_DNA"/>
</dbReference>
<evidence type="ECO:0000313" key="4">
    <source>
        <dbReference type="EMBL" id="EXC03781.1"/>
    </source>
</evidence>
<dbReference type="PANTHER" id="PTHR11759">
    <property type="entry name" value="40S RIBOSOMAL PROTEIN S14/30S RIBOSOMAL PROTEIN S11"/>
    <property type="match status" value="1"/>
</dbReference>
<keyword evidence="3" id="KW-0687">Ribonucleoprotein</keyword>
<evidence type="ECO:0000313" key="5">
    <source>
        <dbReference type="Proteomes" id="UP000030645"/>
    </source>
</evidence>
<dbReference type="Pfam" id="PF00411">
    <property type="entry name" value="Ribosomal_S11"/>
    <property type="match status" value="1"/>
</dbReference>
<dbReference type="Gene3D" id="3.30.420.80">
    <property type="entry name" value="Ribosomal protein S11"/>
    <property type="match status" value="1"/>
</dbReference>
<proteinExistence type="inferred from homology"/>
<gene>
    <name evidence="4" type="ORF">L484_001937</name>
</gene>
<evidence type="ECO:0000256" key="1">
    <source>
        <dbReference type="ARBA" id="ARBA00006194"/>
    </source>
</evidence>
<evidence type="ECO:0000256" key="2">
    <source>
        <dbReference type="ARBA" id="ARBA00022980"/>
    </source>
</evidence>
<evidence type="ECO:0000256" key="3">
    <source>
        <dbReference type="ARBA" id="ARBA00023274"/>
    </source>
</evidence>
<dbReference type="SUPFAM" id="SSF53137">
    <property type="entry name" value="Translational machinery components"/>
    <property type="match status" value="1"/>
</dbReference>
<dbReference type="STRING" id="981085.W9RYE9"/>
<dbReference type="GO" id="GO:0006412">
    <property type="term" value="P:translation"/>
    <property type="evidence" value="ECO:0007669"/>
    <property type="project" value="InterPro"/>
</dbReference>
<dbReference type="OrthoDB" id="1654884at2759"/>
<sequence>MYSSLSSIRHARRSSPLISFIARDHGDLTALRSFSAFPATYGPQQISQDGSKSLANIVRRNISLHVGGLSARSLALSSGIMLFKGNATAPYALRFVSSIGSNAQNDFLSGLRNPMNFVRDIIEVEDRNTTGHPGYTTGKSADFVHIKLMRNNSFVTVTDSKGNKKFGASLGSVPGLKGSKTTRYSGEAVAEHVGRMSRNLGLKSVVVKVKGFTFFKKKKQAILSWREGYTNSRTDQNPIVYIEDTTRKPHNGCRLPKRCSS</sequence>
<dbReference type="AlphaFoldDB" id="W9RYE9"/>